<feature type="transmembrane region" description="Helical" evidence="6">
    <location>
        <begin position="683"/>
        <end position="704"/>
    </location>
</feature>
<feature type="compositionally biased region" description="Polar residues" evidence="5">
    <location>
        <begin position="139"/>
        <end position="149"/>
    </location>
</feature>
<dbReference type="PANTHER" id="PTHR23319:SF4">
    <property type="entry name" value="GRAM DOMAIN CONTAINING 1B, ISOFORM E"/>
    <property type="match status" value="1"/>
</dbReference>
<comment type="caution">
    <text evidence="8">The sequence shown here is derived from an EMBL/GenBank/DDBJ whole genome shotgun (WGS) entry which is preliminary data.</text>
</comment>
<evidence type="ECO:0000256" key="5">
    <source>
        <dbReference type="SAM" id="MobiDB-lite"/>
    </source>
</evidence>
<protein>
    <recommendedName>
        <fullName evidence="7">VASt domain-containing protein</fullName>
    </recommendedName>
</protein>
<keyword evidence="9" id="KW-1185">Reference proteome</keyword>
<evidence type="ECO:0000256" key="2">
    <source>
        <dbReference type="ARBA" id="ARBA00022692"/>
    </source>
</evidence>
<evidence type="ECO:0000256" key="1">
    <source>
        <dbReference type="ARBA" id="ARBA00004167"/>
    </source>
</evidence>
<feature type="region of interest" description="Disordered" evidence="5">
    <location>
        <begin position="139"/>
        <end position="169"/>
    </location>
</feature>
<feature type="domain" description="VASt" evidence="7">
    <location>
        <begin position="434"/>
        <end position="612"/>
    </location>
</feature>
<feature type="region of interest" description="Disordered" evidence="5">
    <location>
        <begin position="614"/>
        <end position="642"/>
    </location>
</feature>
<dbReference type="AlphaFoldDB" id="A0AAN5I3N9"/>
<keyword evidence="2 6" id="KW-0812">Transmembrane</keyword>
<evidence type="ECO:0000256" key="3">
    <source>
        <dbReference type="ARBA" id="ARBA00022989"/>
    </source>
</evidence>
<dbReference type="EMBL" id="BTRK01000005">
    <property type="protein sequence ID" value="GMR50877.1"/>
    <property type="molecule type" value="Genomic_DNA"/>
</dbReference>
<feature type="compositionally biased region" description="Basic and acidic residues" evidence="5">
    <location>
        <begin position="154"/>
        <end position="169"/>
    </location>
</feature>
<accession>A0AAN5I3N9</accession>
<feature type="compositionally biased region" description="Low complexity" evidence="5">
    <location>
        <begin position="101"/>
        <end position="115"/>
    </location>
</feature>
<dbReference type="GO" id="GO:0140268">
    <property type="term" value="C:endoplasmic reticulum-plasma membrane contact site"/>
    <property type="evidence" value="ECO:0007669"/>
    <property type="project" value="TreeGrafter"/>
</dbReference>
<proteinExistence type="predicted"/>
<feature type="non-terminal residue" evidence="8">
    <location>
        <position position="1"/>
    </location>
</feature>
<dbReference type="GO" id="GO:0032366">
    <property type="term" value="P:intracellular sterol transport"/>
    <property type="evidence" value="ECO:0007669"/>
    <property type="project" value="TreeGrafter"/>
</dbReference>
<feature type="compositionally biased region" description="Basic and acidic residues" evidence="5">
    <location>
        <begin position="340"/>
        <end position="361"/>
    </location>
</feature>
<dbReference type="SMART" id="SM00568">
    <property type="entry name" value="GRAM"/>
    <property type="match status" value="1"/>
</dbReference>
<dbReference type="Pfam" id="PF16016">
    <property type="entry name" value="VASt"/>
    <property type="match status" value="1"/>
</dbReference>
<evidence type="ECO:0000256" key="6">
    <source>
        <dbReference type="SAM" id="Phobius"/>
    </source>
</evidence>
<reference evidence="9" key="1">
    <citation type="submission" date="2022-10" db="EMBL/GenBank/DDBJ databases">
        <title>Genome assembly of Pristionchus species.</title>
        <authorList>
            <person name="Yoshida K."/>
            <person name="Sommer R.J."/>
        </authorList>
    </citation>
    <scope>NUCLEOTIDE SEQUENCE [LARGE SCALE GENOMIC DNA]</scope>
    <source>
        <strain evidence="9">RS5460</strain>
    </source>
</reference>
<dbReference type="InterPro" id="IPR004182">
    <property type="entry name" value="GRAM"/>
</dbReference>
<dbReference type="Proteomes" id="UP001328107">
    <property type="component" value="Unassembled WGS sequence"/>
</dbReference>
<comment type="subcellular location">
    <subcellularLocation>
        <location evidence="1">Membrane</location>
        <topology evidence="1">Single-pass membrane protein</topology>
    </subcellularLocation>
</comment>
<feature type="region of interest" description="Disordered" evidence="5">
    <location>
        <begin position="328"/>
        <end position="376"/>
    </location>
</feature>
<gene>
    <name evidence="8" type="ORF">PMAYCL1PPCAC_21072</name>
</gene>
<dbReference type="InterPro" id="IPR031968">
    <property type="entry name" value="VASt"/>
</dbReference>
<evidence type="ECO:0000259" key="7">
    <source>
        <dbReference type="PROSITE" id="PS51778"/>
    </source>
</evidence>
<dbReference type="InterPro" id="IPR011993">
    <property type="entry name" value="PH-like_dom_sf"/>
</dbReference>
<keyword evidence="4 6" id="KW-0472">Membrane</keyword>
<keyword evidence="3 6" id="KW-1133">Transmembrane helix</keyword>
<dbReference type="Pfam" id="PF02893">
    <property type="entry name" value="GRAM"/>
    <property type="match status" value="1"/>
</dbReference>
<dbReference type="GO" id="GO:0120015">
    <property type="term" value="F:sterol transfer activity"/>
    <property type="evidence" value="ECO:0007669"/>
    <property type="project" value="TreeGrafter"/>
</dbReference>
<dbReference type="InterPro" id="IPR051482">
    <property type="entry name" value="Cholesterol_transport"/>
</dbReference>
<sequence length="772" mass="85547">AVDSLTREATTFCNIDRMAPKEKRASMSTLDPPLSPIAEEGPLRKVSNFKRFFSTRSQRKKMTRSLTFDTASLDNKDQPDRPRNLSLNVPPDDCSDPGVNSASSSSAASTCSDSSYGRTISSDGAGLLEPISSQTKAYSCSSLNSNGNTDETDGPLRMHISRDGDCLSRDPRTVSKHKYFSPNGDRNFLSKYITPTFHERSIIFRKLFHELVPPDEQMLASFSCAYQREILVHGRIFISSRHFCFHANIFGWGTIFVIPMKDVVDITKEKTMFMFPNSIQLNTEGKGRFFFASFTNRDKSLKVMQHAWAKINESGKALEPDELWELMNPANSETRPTNSETKEKQKEKEKTEKTKSKPEKKSSKRKKGSVSVSSADEPTMLKTCSAPILEPVEQQRAAAGACTASLDETDAAERSSSTSTTDVSFSECTCDDHFGKKLLDQVFPRSPSELFDLIFTSSPWYDQLSTTLKRTEHAKMPLKYSGYSASDWATDKDGVRLRTCTYTMSLNHAMAPKSTNVTEKQVYKAFRGGYTIVKETVNSGVPYSDSFHVSCTYCIMGYGRGQARLVVHGGLVFTKSVWGMIRGYIERSTTAGLADHYEALYAALTEECKRSGAGSDGLALEDDQNRMDTSSEEGGDAETSTVGNLRGMAGSISGINFMHHSARVNEEAYFHLPLLGRMRRLDFYGVGILSLLALMSLTLIILVLRLPSHSADSRLVEAFHRYLSPDSAHYPPSDATHPDLDSLIAAIGRIGAQLQQVRNAVGNNAHQDRGEL</sequence>
<feature type="region of interest" description="Disordered" evidence="5">
    <location>
        <begin position="63"/>
        <end position="116"/>
    </location>
</feature>
<organism evidence="8 9">
    <name type="scientific">Pristionchus mayeri</name>
    <dbReference type="NCBI Taxonomy" id="1317129"/>
    <lineage>
        <taxon>Eukaryota</taxon>
        <taxon>Metazoa</taxon>
        <taxon>Ecdysozoa</taxon>
        <taxon>Nematoda</taxon>
        <taxon>Chromadorea</taxon>
        <taxon>Rhabditida</taxon>
        <taxon>Rhabditina</taxon>
        <taxon>Diplogasteromorpha</taxon>
        <taxon>Diplogasteroidea</taxon>
        <taxon>Neodiplogasteridae</taxon>
        <taxon>Pristionchus</taxon>
    </lineage>
</organism>
<dbReference type="PANTHER" id="PTHR23319">
    <property type="entry name" value="GRAM DOMAIN CONTAINING 1B, ISOFORM E"/>
    <property type="match status" value="1"/>
</dbReference>
<name>A0AAN5I3N9_9BILA</name>
<dbReference type="Gene3D" id="2.30.29.30">
    <property type="entry name" value="Pleckstrin-homology domain (PH domain)/Phosphotyrosine-binding domain (PTB)"/>
    <property type="match status" value="1"/>
</dbReference>
<dbReference type="GO" id="GO:0032934">
    <property type="term" value="F:sterol binding"/>
    <property type="evidence" value="ECO:0007669"/>
    <property type="project" value="TreeGrafter"/>
</dbReference>
<dbReference type="CDD" id="cd13220">
    <property type="entry name" value="PH-GRAM_GRAMDC"/>
    <property type="match status" value="1"/>
</dbReference>
<evidence type="ECO:0000256" key="4">
    <source>
        <dbReference type="ARBA" id="ARBA00023136"/>
    </source>
</evidence>
<dbReference type="PROSITE" id="PS51778">
    <property type="entry name" value="VAST"/>
    <property type="match status" value="1"/>
</dbReference>
<feature type="compositionally biased region" description="Basic and acidic residues" evidence="5">
    <location>
        <begin position="74"/>
        <end position="83"/>
    </location>
</feature>
<evidence type="ECO:0000313" key="8">
    <source>
        <dbReference type="EMBL" id="GMR50877.1"/>
    </source>
</evidence>
<dbReference type="GO" id="GO:0005886">
    <property type="term" value="C:plasma membrane"/>
    <property type="evidence" value="ECO:0007669"/>
    <property type="project" value="TreeGrafter"/>
</dbReference>
<feature type="compositionally biased region" description="Polar residues" evidence="5">
    <location>
        <begin position="329"/>
        <end position="338"/>
    </location>
</feature>
<evidence type="ECO:0000313" key="9">
    <source>
        <dbReference type="Proteomes" id="UP001328107"/>
    </source>
</evidence>
<feature type="compositionally biased region" description="Polar residues" evidence="5">
    <location>
        <begin position="64"/>
        <end position="73"/>
    </location>
</feature>
<dbReference type="GO" id="GO:0005789">
    <property type="term" value="C:endoplasmic reticulum membrane"/>
    <property type="evidence" value="ECO:0007669"/>
    <property type="project" value="TreeGrafter"/>
</dbReference>